<feature type="compositionally biased region" description="Polar residues" evidence="1">
    <location>
        <begin position="96"/>
        <end position="126"/>
    </location>
</feature>
<sequence length="536" mass="58126">MPSSTVLFARRTPQQSRYTVTYTPNPSRLPTVSKIQISRQRINMPDRSSWDKEHAQFEAQLRAQANRKEVLDTHGQTHSVHATQADSRPRRRPSLSYVSQPSANLGLKPSTSSQRPPQKVQFTPSVNEREFSKWSSSRRPKGKIDQKKKLKKAGRDEPEVHSGVGQERHLSWLSKLKVSSKSLSPGKASGHHVVSVSISVGSAKGKNDPLTYRQPSKSDHQASYDGLTRVSDDPATRSQRHSHTYRGAYLSLPTTMPISSAPEGTTKLPPSTSYTPTMSSGSKSAAAYSATQLSAPQQAYGQQPPNLHRPFHEPTINLAPHNIVANTGQAGPAHLPNYTATPLPQYASNPLQSQRLHHNSVSQVQQPSHDQAQQYHNSSMGQFDARHHQLPPNDPYWRIVPPNPPGPKLQLNQVIAAASAHSNPRAGASHPSKVIAGRPPKGAPRTAENTVTSATTRLPAPKPPSKSPTPSQNNTTATAGAPSLRTKKASGAAAQGPPKDSSMSGNSSKIGTRDAAGRPWGPKWDDASGKVVWGYW</sequence>
<accession>A0A0N1NYJ1</accession>
<feature type="region of interest" description="Disordered" evidence="1">
    <location>
        <begin position="200"/>
        <end position="242"/>
    </location>
</feature>
<reference evidence="2 3" key="1">
    <citation type="submission" date="2015-06" db="EMBL/GenBank/DDBJ databases">
        <title>Draft genome of the ant-associated black yeast Phialophora attae CBS 131958.</title>
        <authorList>
            <person name="Moreno L.F."/>
            <person name="Stielow B.J."/>
            <person name="de Hoog S."/>
            <person name="Vicente V.A."/>
            <person name="Weiss V.A."/>
            <person name="de Vries M."/>
            <person name="Cruz L.M."/>
            <person name="Souza E.M."/>
        </authorList>
    </citation>
    <scope>NUCLEOTIDE SEQUENCE [LARGE SCALE GENOMIC DNA]</scope>
    <source>
        <strain evidence="2 3">CBS 131958</strain>
    </source>
</reference>
<evidence type="ECO:0000256" key="1">
    <source>
        <dbReference type="SAM" id="MobiDB-lite"/>
    </source>
</evidence>
<feature type="compositionally biased region" description="Polar residues" evidence="1">
    <location>
        <begin position="338"/>
        <end position="381"/>
    </location>
</feature>
<feature type="region of interest" description="Disordered" evidence="1">
    <location>
        <begin position="260"/>
        <end position="280"/>
    </location>
</feature>
<name>A0A0N1NYJ1_9EURO</name>
<dbReference type="GeneID" id="28738000"/>
<dbReference type="Proteomes" id="UP000038010">
    <property type="component" value="Unassembled WGS sequence"/>
</dbReference>
<feature type="region of interest" description="Disordered" evidence="1">
    <location>
        <begin position="61"/>
        <end position="167"/>
    </location>
</feature>
<evidence type="ECO:0000313" key="2">
    <source>
        <dbReference type="EMBL" id="KPI38725.1"/>
    </source>
</evidence>
<dbReference type="RefSeq" id="XP_017998688.1">
    <property type="nucleotide sequence ID" value="XM_018146120.1"/>
</dbReference>
<comment type="caution">
    <text evidence="2">The sequence shown here is derived from an EMBL/GenBank/DDBJ whole genome shotgun (WGS) entry which is preliminary data.</text>
</comment>
<feature type="compositionally biased region" description="Polar residues" evidence="1">
    <location>
        <begin position="74"/>
        <end position="86"/>
    </location>
</feature>
<protein>
    <submittedName>
        <fullName evidence="2">Uncharacterized protein</fullName>
    </submittedName>
</protein>
<feature type="compositionally biased region" description="Basic and acidic residues" evidence="1">
    <location>
        <begin position="142"/>
        <end position="167"/>
    </location>
</feature>
<gene>
    <name evidence="2" type="ORF">AB675_5875</name>
</gene>
<feature type="compositionally biased region" description="Polar residues" evidence="1">
    <location>
        <begin position="501"/>
        <end position="510"/>
    </location>
</feature>
<dbReference type="VEuPathDB" id="FungiDB:AB675_5875"/>
<organism evidence="2 3">
    <name type="scientific">Cyphellophora attinorum</name>
    <dbReference type="NCBI Taxonomy" id="1664694"/>
    <lineage>
        <taxon>Eukaryota</taxon>
        <taxon>Fungi</taxon>
        <taxon>Dikarya</taxon>
        <taxon>Ascomycota</taxon>
        <taxon>Pezizomycotina</taxon>
        <taxon>Eurotiomycetes</taxon>
        <taxon>Chaetothyriomycetidae</taxon>
        <taxon>Chaetothyriales</taxon>
        <taxon>Cyphellophoraceae</taxon>
        <taxon>Cyphellophora</taxon>
    </lineage>
</organism>
<dbReference type="AlphaFoldDB" id="A0A0N1NYJ1"/>
<evidence type="ECO:0000313" key="3">
    <source>
        <dbReference type="Proteomes" id="UP000038010"/>
    </source>
</evidence>
<feature type="compositionally biased region" description="Low complexity" evidence="1">
    <location>
        <begin position="269"/>
        <end position="280"/>
    </location>
</feature>
<feature type="region of interest" description="Disordered" evidence="1">
    <location>
        <begin position="327"/>
        <end position="536"/>
    </location>
</feature>
<feature type="compositionally biased region" description="Polar residues" evidence="1">
    <location>
        <begin position="447"/>
        <end position="456"/>
    </location>
</feature>
<keyword evidence="3" id="KW-1185">Reference proteome</keyword>
<proteinExistence type="predicted"/>
<dbReference type="EMBL" id="LFJN01000017">
    <property type="protein sequence ID" value="KPI38725.1"/>
    <property type="molecule type" value="Genomic_DNA"/>
</dbReference>